<gene>
    <name evidence="1" type="ORF">PAXINDRAFT_19711</name>
</gene>
<sequence length="77" mass="9070">MLPSLCDMFPLGWKHLTIVDWIRYLTASNVHHSRDIPRDAVFSQRLPLALETRYLEWEQLQAPDYSMMRLAAYLSCS</sequence>
<keyword evidence="2" id="KW-1185">Reference proteome</keyword>
<dbReference type="Proteomes" id="UP000053647">
    <property type="component" value="Unassembled WGS sequence"/>
</dbReference>
<dbReference type="AlphaFoldDB" id="A0A0C9SWD7"/>
<evidence type="ECO:0000313" key="1">
    <source>
        <dbReference type="EMBL" id="KIJ07085.1"/>
    </source>
</evidence>
<accession>A0A0C9SWD7</accession>
<reference evidence="1 2" key="1">
    <citation type="submission" date="2014-06" db="EMBL/GenBank/DDBJ databases">
        <authorList>
            <consortium name="DOE Joint Genome Institute"/>
            <person name="Kuo A."/>
            <person name="Kohler A."/>
            <person name="Nagy L.G."/>
            <person name="Floudas D."/>
            <person name="Copeland A."/>
            <person name="Barry K.W."/>
            <person name="Cichocki N."/>
            <person name="Veneault-Fourrey C."/>
            <person name="LaButti K."/>
            <person name="Lindquist E.A."/>
            <person name="Lipzen A."/>
            <person name="Lundell T."/>
            <person name="Morin E."/>
            <person name="Murat C."/>
            <person name="Sun H."/>
            <person name="Tunlid A."/>
            <person name="Henrissat B."/>
            <person name="Grigoriev I.V."/>
            <person name="Hibbett D.S."/>
            <person name="Martin F."/>
            <person name="Nordberg H.P."/>
            <person name="Cantor M.N."/>
            <person name="Hua S.X."/>
        </authorList>
    </citation>
    <scope>NUCLEOTIDE SEQUENCE [LARGE SCALE GENOMIC DNA]</scope>
    <source>
        <strain evidence="1 2">ATCC 200175</strain>
    </source>
</reference>
<dbReference type="EMBL" id="KN820025">
    <property type="protein sequence ID" value="KIJ07085.1"/>
    <property type="molecule type" value="Genomic_DNA"/>
</dbReference>
<name>A0A0C9SWD7_PAXIN</name>
<proteinExistence type="predicted"/>
<dbReference type="HOGENOM" id="CLU_2638750_0_0_1"/>
<reference evidence="2" key="2">
    <citation type="submission" date="2015-01" db="EMBL/GenBank/DDBJ databases">
        <title>Evolutionary Origins and Diversification of the Mycorrhizal Mutualists.</title>
        <authorList>
            <consortium name="DOE Joint Genome Institute"/>
            <consortium name="Mycorrhizal Genomics Consortium"/>
            <person name="Kohler A."/>
            <person name="Kuo A."/>
            <person name="Nagy L.G."/>
            <person name="Floudas D."/>
            <person name="Copeland A."/>
            <person name="Barry K.W."/>
            <person name="Cichocki N."/>
            <person name="Veneault-Fourrey C."/>
            <person name="LaButti K."/>
            <person name="Lindquist E.A."/>
            <person name="Lipzen A."/>
            <person name="Lundell T."/>
            <person name="Morin E."/>
            <person name="Murat C."/>
            <person name="Riley R."/>
            <person name="Ohm R."/>
            <person name="Sun H."/>
            <person name="Tunlid A."/>
            <person name="Henrissat B."/>
            <person name="Grigoriev I.V."/>
            <person name="Hibbett D.S."/>
            <person name="Martin F."/>
        </authorList>
    </citation>
    <scope>NUCLEOTIDE SEQUENCE [LARGE SCALE GENOMIC DNA]</scope>
    <source>
        <strain evidence="2">ATCC 200175</strain>
    </source>
</reference>
<organism evidence="1 2">
    <name type="scientific">Paxillus involutus ATCC 200175</name>
    <dbReference type="NCBI Taxonomy" id="664439"/>
    <lineage>
        <taxon>Eukaryota</taxon>
        <taxon>Fungi</taxon>
        <taxon>Dikarya</taxon>
        <taxon>Basidiomycota</taxon>
        <taxon>Agaricomycotina</taxon>
        <taxon>Agaricomycetes</taxon>
        <taxon>Agaricomycetidae</taxon>
        <taxon>Boletales</taxon>
        <taxon>Paxilineae</taxon>
        <taxon>Paxillaceae</taxon>
        <taxon>Paxillus</taxon>
    </lineage>
</organism>
<evidence type="ECO:0000313" key="2">
    <source>
        <dbReference type="Proteomes" id="UP000053647"/>
    </source>
</evidence>
<protein>
    <submittedName>
        <fullName evidence="1">Unplaced genomic scaffold PAXINscaffold_703, whole genome shotgun sequence</fullName>
    </submittedName>
</protein>